<sequence>MRVLFLFPLVPDARAIKVTSGLVGPPFLAAARGLCERKVSVGSPQGDSTTALLFCSGREGDIERQIVGGDETEKEGLIEMKCTCICVELESKHHVGKIHPQYTQLGLNPDIFGGLVQHESSVRDHVTTEPGRHSCKLFFRAEPLKIVRAEGQYMYDEKGGQFLDCINNVAHGMSTPQRESIVIAKKNR</sequence>
<gene>
    <name evidence="1" type="ORF">TSIB3V08_LOCUS4177</name>
</gene>
<dbReference type="AlphaFoldDB" id="A0A7R9FYG8"/>
<dbReference type="EMBL" id="OC001468">
    <property type="protein sequence ID" value="CAD7259984.1"/>
    <property type="molecule type" value="Genomic_DNA"/>
</dbReference>
<dbReference type="Gene3D" id="3.90.1150.10">
    <property type="entry name" value="Aspartate Aminotransferase, domain 1"/>
    <property type="match status" value="1"/>
</dbReference>
<organism evidence="1">
    <name type="scientific">Timema shepardi</name>
    <name type="common">Walking stick</name>
    <dbReference type="NCBI Taxonomy" id="629360"/>
    <lineage>
        <taxon>Eukaryota</taxon>
        <taxon>Metazoa</taxon>
        <taxon>Ecdysozoa</taxon>
        <taxon>Arthropoda</taxon>
        <taxon>Hexapoda</taxon>
        <taxon>Insecta</taxon>
        <taxon>Pterygota</taxon>
        <taxon>Neoptera</taxon>
        <taxon>Polyneoptera</taxon>
        <taxon>Phasmatodea</taxon>
        <taxon>Timematodea</taxon>
        <taxon>Timematoidea</taxon>
        <taxon>Timematidae</taxon>
        <taxon>Timema</taxon>
    </lineage>
</organism>
<proteinExistence type="predicted"/>
<accession>A0A7R9FYG8</accession>
<evidence type="ECO:0000313" key="1">
    <source>
        <dbReference type="EMBL" id="CAD7259984.1"/>
    </source>
</evidence>
<name>A0A7R9FYG8_TIMSH</name>
<dbReference type="InterPro" id="IPR015422">
    <property type="entry name" value="PyrdxlP-dep_Trfase_small"/>
</dbReference>
<protein>
    <submittedName>
        <fullName evidence="1">Uncharacterized protein</fullName>
    </submittedName>
</protein>
<reference evidence="1" key="1">
    <citation type="submission" date="2020-11" db="EMBL/GenBank/DDBJ databases">
        <authorList>
            <person name="Tran Van P."/>
        </authorList>
    </citation>
    <scope>NUCLEOTIDE SEQUENCE</scope>
</reference>